<evidence type="ECO:0000313" key="1">
    <source>
        <dbReference type="EMBL" id="KDP31712.1"/>
    </source>
</evidence>
<dbReference type="OrthoDB" id="1704638at2759"/>
<gene>
    <name evidence="1" type="ORF">JCGZ_15001</name>
</gene>
<dbReference type="AlphaFoldDB" id="A0A067K6L4"/>
<organism evidence="1 2">
    <name type="scientific">Jatropha curcas</name>
    <name type="common">Barbados nut</name>
    <dbReference type="NCBI Taxonomy" id="180498"/>
    <lineage>
        <taxon>Eukaryota</taxon>
        <taxon>Viridiplantae</taxon>
        <taxon>Streptophyta</taxon>
        <taxon>Embryophyta</taxon>
        <taxon>Tracheophyta</taxon>
        <taxon>Spermatophyta</taxon>
        <taxon>Magnoliopsida</taxon>
        <taxon>eudicotyledons</taxon>
        <taxon>Gunneridae</taxon>
        <taxon>Pentapetalae</taxon>
        <taxon>rosids</taxon>
        <taxon>fabids</taxon>
        <taxon>Malpighiales</taxon>
        <taxon>Euphorbiaceae</taxon>
        <taxon>Crotonoideae</taxon>
        <taxon>Jatropheae</taxon>
        <taxon>Jatropha</taxon>
    </lineage>
</organism>
<protein>
    <recommendedName>
        <fullName evidence="3">Aminotransferase-like plant mobile domain-containing protein</fullName>
    </recommendedName>
</protein>
<proteinExistence type="predicted"/>
<reference evidence="1 2" key="1">
    <citation type="journal article" date="2014" name="PLoS ONE">
        <title>Global Analysis of Gene Expression Profiles in Physic Nut (Jatropha curcas L.) Seedlings Exposed to Salt Stress.</title>
        <authorList>
            <person name="Zhang L."/>
            <person name="Zhang C."/>
            <person name="Wu P."/>
            <person name="Chen Y."/>
            <person name="Li M."/>
            <person name="Jiang H."/>
            <person name="Wu G."/>
        </authorList>
    </citation>
    <scope>NUCLEOTIDE SEQUENCE [LARGE SCALE GENOMIC DNA]</scope>
    <source>
        <strain evidence="2">cv. GZQX0401</strain>
        <tissue evidence="1">Young leaves</tissue>
    </source>
</reference>
<accession>A0A067K6L4</accession>
<keyword evidence="2" id="KW-1185">Reference proteome</keyword>
<name>A0A067K6L4_JATCU</name>
<sequence length="162" mass="18222">MAHLPEIPAFAYTPKMDTLGVIPDIPIFEGDRVLVSRNALTPGTRPLQLLQLPGSDFLVARFTLLLLFASTFWSNRKEKFNPSILRSLENLAHLEEYDWAGAILSRIIPYYLPDGPPALREVSMESVDRLSLPSEDITEVPVGLVNQMMELVLVNPYPKYQA</sequence>
<dbReference type="Proteomes" id="UP000027138">
    <property type="component" value="Unassembled WGS sequence"/>
</dbReference>
<dbReference type="EMBL" id="KK914598">
    <property type="protein sequence ID" value="KDP31712.1"/>
    <property type="molecule type" value="Genomic_DNA"/>
</dbReference>
<evidence type="ECO:0000313" key="2">
    <source>
        <dbReference type="Proteomes" id="UP000027138"/>
    </source>
</evidence>
<evidence type="ECO:0008006" key="3">
    <source>
        <dbReference type="Google" id="ProtNLM"/>
    </source>
</evidence>